<reference evidence="2" key="1">
    <citation type="submission" date="2014-09" db="EMBL/GenBank/DDBJ databases">
        <authorList>
            <person name="Magalhaes I.L.F."/>
            <person name="Oliveira U."/>
            <person name="Santos F.R."/>
            <person name="Vidigal T.H.D.A."/>
            <person name="Brescovit A.D."/>
            <person name="Santos A.J."/>
        </authorList>
    </citation>
    <scope>NUCLEOTIDE SEQUENCE</scope>
    <source>
        <tissue evidence="2">Shoot tissue taken approximately 20 cm above the soil surface</tissue>
    </source>
</reference>
<reference evidence="2" key="2">
    <citation type="journal article" date="2015" name="Data Brief">
        <title>Shoot transcriptome of the giant reed, Arundo donax.</title>
        <authorList>
            <person name="Barrero R.A."/>
            <person name="Guerrero F.D."/>
            <person name="Moolhuijzen P."/>
            <person name="Goolsby J.A."/>
            <person name="Tidwell J."/>
            <person name="Bellgard S.E."/>
            <person name="Bellgard M.I."/>
        </authorList>
    </citation>
    <scope>NUCLEOTIDE SEQUENCE</scope>
    <source>
        <tissue evidence="2">Shoot tissue taken approximately 20 cm above the soil surface</tissue>
    </source>
</reference>
<accession>A0A0A9HVS8</accession>
<name>A0A0A9HVS8_ARUDO</name>
<evidence type="ECO:0000256" key="1">
    <source>
        <dbReference type="SAM" id="Phobius"/>
    </source>
</evidence>
<sequence>MVLYFSLARNYYMLKFCEFRVFSTVMLVIAAMLAKGIDVPFYWFVSFFFVCNSV</sequence>
<keyword evidence="1" id="KW-1133">Transmembrane helix</keyword>
<dbReference type="EMBL" id="GBRH01158925">
    <property type="protein sequence ID" value="JAE38971.1"/>
    <property type="molecule type" value="Transcribed_RNA"/>
</dbReference>
<keyword evidence="1" id="KW-0472">Membrane</keyword>
<feature type="transmembrane region" description="Helical" evidence="1">
    <location>
        <begin position="21"/>
        <end position="45"/>
    </location>
</feature>
<keyword evidence="1" id="KW-0812">Transmembrane</keyword>
<protein>
    <submittedName>
        <fullName evidence="2">Uncharacterized protein</fullName>
    </submittedName>
</protein>
<proteinExistence type="predicted"/>
<dbReference type="AlphaFoldDB" id="A0A0A9HVS8"/>
<evidence type="ECO:0000313" key="2">
    <source>
        <dbReference type="EMBL" id="JAE38971.1"/>
    </source>
</evidence>
<organism evidence="2">
    <name type="scientific">Arundo donax</name>
    <name type="common">Giant reed</name>
    <name type="synonym">Donax arundinaceus</name>
    <dbReference type="NCBI Taxonomy" id="35708"/>
    <lineage>
        <taxon>Eukaryota</taxon>
        <taxon>Viridiplantae</taxon>
        <taxon>Streptophyta</taxon>
        <taxon>Embryophyta</taxon>
        <taxon>Tracheophyta</taxon>
        <taxon>Spermatophyta</taxon>
        <taxon>Magnoliopsida</taxon>
        <taxon>Liliopsida</taxon>
        <taxon>Poales</taxon>
        <taxon>Poaceae</taxon>
        <taxon>PACMAD clade</taxon>
        <taxon>Arundinoideae</taxon>
        <taxon>Arundineae</taxon>
        <taxon>Arundo</taxon>
    </lineage>
</organism>